<keyword evidence="4" id="KW-1185">Reference proteome</keyword>
<evidence type="ECO:0000313" key="4">
    <source>
        <dbReference type="Proteomes" id="UP000008694"/>
    </source>
</evidence>
<reference evidence="4" key="3">
    <citation type="journal article" date="2011" name="Nat. Genet.">
        <title>The Arabidopsis lyrata genome sequence and the basis of rapid genome size change.</title>
        <authorList>
            <person name="Hu T.T."/>
            <person name="Pattyn P."/>
            <person name="Bakker E.G."/>
            <person name="Cao J."/>
            <person name="Cheng J.-F."/>
            <person name="Clark R.M."/>
            <person name="Fahlgren N."/>
            <person name="Fawcett J.A."/>
            <person name="Grimwood J."/>
            <person name="Gundlach H."/>
            <person name="Haberer G."/>
            <person name="Hollister J.D."/>
            <person name="Ossowski S."/>
            <person name="Ottilar R.P."/>
            <person name="Salamov A.A."/>
            <person name="Schneeberger K."/>
            <person name="Spannagl M."/>
            <person name="Wang X."/>
            <person name="Yang L."/>
            <person name="Nasrallah M.E."/>
            <person name="Bergelson J."/>
            <person name="Carrington J.C."/>
            <person name="Gaut B.S."/>
            <person name="Schmutz J."/>
            <person name="Mayer K.F.X."/>
            <person name="Van de Peer Y."/>
            <person name="Grigoriev I.V."/>
            <person name="Nordborg M."/>
            <person name="Weigel D."/>
            <person name="Guo Y.-L."/>
        </authorList>
    </citation>
    <scope>NUCLEOTIDE SEQUENCE [LARGE SCALE GENOMIC DNA]</scope>
    <source>
        <strain evidence="4">cv. MN47</strain>
    </source>
</reference>
<dbReference type="Proteomes" id="UP000008694">
    <property type="component" value="Unassembled WGS sequence"/>
</dbReference>
<reference evidence="3" key="1">
    <citation type="submission" date="2009-11" db="EMBL/GenBank/DDBJ databases">
        <authorList>
            <consortium name="US DOE Joint Genome Institute (JGI-PGF)"/>
            <person name="Ottilar R."/>
            <person name="Schmutz J."/>
            <person name="Salamov A."/>
            <person name="Cheng J.F."/>
            <person name="Lucas S."/>
            <person name="Pitluck S."/>
            <person name="Gundlach H."/>
            <person name="Guo Y."/>
            <person name="Haberer G."/>
            <person name="Nasrallah J."/>
            <person name="Mayer K.F.X."/>
            <person name="van de Peer Y."/>
            <person name="Weigel D."/>
            <person name="Grigoriev I.V."/>
        </authorList>
    </citation>
    <scope>NUCLEOTIDE SEQUENCE</scope>
</reference>
<protein>
    <submittedName>
        <fullName evidence="3">Predicted protein</fullName>
    </submittedName>
</protein>
<organism evidence="4">
    <name type="scientific">Arabidopsis lyrata subsp. lyrata</name>
    <name type="common">Lyre-leaved rock-cress</name>
    <dbReference type="NCBI Taxonomy" id="81972"/>
    <lineage>
        <taxon>Eukaryota</taxon>
        <taxon>Viridiplantae</taxon>
        <taxon>Streptophyta</taxon>
        <taxon>Embryophyta</taxon>
        <taxon>Tracheophyta</taxon>
        <taxon>Spermatophyta</taxon>
        <taxon>Magnoliopsida</taxon>
        <taxon>eudicotyledons</taxon>
        <taxon>Gunneridae</taxon>
        <taxon>Pentapetalae</taxon>
        <taxon>rosids</taxon>
        <taxon>malvids</taxon>
        <taxon>Brassicales</taxon>
        <taxon>Brassicaceae</taxon>
        <taxon>Camelineae</taxon>
        <taxon>Arabidopsis</taxon>
    </lineage>
</organism>
<feature type="domain" description="Replication protein A 70 kDa DNA-binding subunit B/D first OB fold" evidence="1">
    <location>
        <begin position="4"/>
        <end position="104"/>
    </location>
</feature>
<dbReference type="Pfam" id="PF02721">
    <property type="entry name" value="DUF223"/>
    <property type="match status" value="1"/>
</dbReference>
<name>D7KXW1_ARALL</name>
<dbReference type="EMBL" id="GL348717">
    <property type="protein sequence ID" value="EFH51747.1"/>
    <property type="molecule type" value="Genomic_DNA"/>
</dbReference>
<proteinExistence type="predicted"/>
<dbReference type="Gene3D" id="2.40.50.140">
    <property type="entry name" value="Nucleic acid-binding proteins"/>
    <property type="match status" value="1"/>
</dbReference>
<dbReference type="InterPro" id="IPR012340">
    <property type="entry name" value="NA-bd_OB-fold"/>
</dbReference>
<dbReference type="HOGENOM" id="CLU_121134_0_0_1"/>
<dbReference type="Gramene" id="Al_scaffold_0002_638">
    <property type="protein sequence ID" value="Al_scaffold_0002_638"/>
    <property type="gene ID" value="Al_scaffold_0002_638"/>
</dbReference>
<accession>D7KXW1</accession>
<dbReference type="InterPro" id="IPR003871">
    <property type="entry name" value="RFA1B/D_OB_1st"/>
</dbReference>
<dbReference type="eggNOG" id="KOG0851">
    <property type="taxonomic scope" value="Eukaryota"/>
</dbReference>
<sequence length="163" mass="19434">MEPHHYLSDLNVHSTRWLVHVKILSLWKEPTSSWRTEIKMILADEKGNRIDATIPNRHYHWNFLAVLKPGLWYRMSDFEVVRPDEKKTKYSCFPVEIKCIADTTMWPITVKCPYSFFDFVFPQTVEFAQEEEKEFVTGINHDFMEMQRADDDNVMMEVVAENQ</sequence>
<dbReference type="CDD" id="cd04480">
    <property type="entry name" value="RPA1_DBD_A_like"/>
    <property type="match status" value="1"/>
</dbReference>
<evidence type="ECO:0000313" key="2">
    <source>
        <dbReference type="EMBL" id="EFH51747.1"/>
    </source>
</evidence>
<dbReference type="Gramene" id="Al_scaffold_0005_823">
    <property type="protein sequence ID" value="Al_scaffold_0005_823"/>
    <property type="gene ID" value="Al_scaffold_0005_823"/>
</dbReference>
<dbReference type="AlphaFoldDB" id="D7KXW1"/>
<dbReference type="SUPFAM" id="SSF50249">
    <property type="entry name" value="Nucleic acid-binding proteins"/>
    <property type="match status" value="1"/>
</dbReference>
<evidence type="ECO:0000259" key="1">
    <source>
        <dbReference type="Pfam" id="PF02721"/>
    </source>
</evidence>
<reference evidence="3" key="2">
    <citation type="submission" date="2010-06" db="EMBL/GenBank/DDBJ databases">
        <title>The basis of rapid genome size change in Arabidopsis.</title>
        <authorList>
            <consortium name="US DOE Joint Genome Institute (JGI-PGF)"/>
            <person name="Bakker E."/>
            <person name="Bergelson J."/>
            <person name="Cheng J.Fang."/>
            <person name="Clark R.M."/>
            <person name="Fawcett J."/>
            <person name="Gaut B."/>
            <person name="Grigoriev I."/>
            <person name="Gundlach H."/>
            <person name="Guo Y."/>
            <person name="Haberer G."/>
            <person name="Hollister J."/>
            <person name="Hu T.T."/>
            <person name="Mayer K.F.X."/>
            <person name="Nasrallah J."/>
            <person name="Nordborg M."/>
            <person name="Otillar R."/>
            <person name="Pattyn P."/>
            <person name="Schmutz J."/>
            <person name="Spannagl M."/>
            <person name="van de Peer Y."/>
            <person name="Wang X."/>
            <person name="Weigel D."/>
            <person name="Yang L."/>
        </authorList>
    </citation>
    <scope>NUCLEOTIDE SEQUENCE</scope>
</reference>
<evidence type="ECO:0000313" key="3">
    <source>
        <dbReference type="EMBL" id="EFH62940.1"/>
    </source>
</evidence>
<dbReference type="EMBL" id="GL348714">
    <property type="protein sequence ID" value="EFH62940.1"/>
    <property type="molecule type" value="Genomic_DNA"/>
</dbReference>
<gene>
    <name evidence="2" type="ORF">ARALYDRAFT_664788</name>
    <name evidence="3" type="ORF">ARALYDRAFT_675488</name>
</gene>